<dbReference type="Proteomes" id="UP000054498">
    <property type="component" value="Unassembled WGS sequence"/>
</dbReference>
<proteinExistence type="predicted"/>
<dbReference type="PANTHER" id="PTHR35134">
    <property type="entry name" value="NUCLEOTIDASE YQFW-RELATED"/>
    <property type="match status" value="1"/>
</dbReference>
<feature type="active site" description="Nucleophile" evidence="1">
    <location>
        <position position="106"/>
    </location>
</feature>
<dbReference type="InterPro" id="IPR010708">
    <property type="entry name" value="5'(3')-deoxyribonucleotidase"/>
</dbReference>
<dbReference type="STRING" id="145388.A0A0D2LYI6"/>
<dbReference type="KEGG" id="mng:MNEG_11499"/>
<dbReference type="PANTHER" id="PTHR35134:SF2">
    <property type="entry name" value="NUCLEOTIDASE YQFW-RELATED"/>
    <property type="match status" value="1"/>
</dbReference>
<dbReference type="InterPro" id="IPR023214">
    <property type="entry name" value="HAD_sf"/>
</dbReference>
<keyword evidence="4" id="KW-1185">Reference proteome</keyword>
<dbReference type="Gene3D" id="3.40.50.1000">
    <property type="entry name" value="HAD superfamily/HAD-like"/>
    <property type="match status" value="1"/>
</dbReference>
<gene>
    <name evidence="3" type="ORF">MNEG_11499</name>
</gene>
<dbReference type="RefSeq" id="XP_013895484.1">
    <property type="nucleotide sequence ID" value="XM_014040030.1"/>
</dbReference>
<dbReference type="EMBL" id="KK102990">
    <property type="protein sequence ID" value="KIY96464.1"/>
    <property type="molecule type" value="Genomic_DNA"/>
</dbReference>
<dbReference type="Pfam" id="PF06941">
    <property type="entry name" value="NT5C"/>
    <property type="match status" value="1"/>
</dbReference>
<dbReference type="InterPro" id="IPR052419">
    <property type="entry name" value="5_3-deoxyribonucleotidase-like"/>
</dbReference>
<sequence>MSSGLRSSQQQRAQAQRISTPGRTARIPRHAAGARARCLHKPSPHEQPTQRAPLTPSLLEPHARAPLERASALAASVERVAPVLETAGPVAGVSTGAESRLRIAVDVDEVLGRFVYALNGFCKSQYNMSYDVSDYWIYEFAKIWGCDQDRSNHIVHAFFESPHFNDGIPIIPDAFSTLQRLGQWCDLVVVTSRQHVIQDATLEWLDRHYPGTFQEVYFGNHFALEGASRKKSEICASIGAHVLIDDNVGYALDCASNGIDVLLFDWQGSYPWSKPPPGFEHPNIQVVRGWREVEEALTAMARPARAGARAPLTAERLAAGGGRGDLL</sequence>
<evidence type="ECO:0000256" key="2">
    <source>
        <dbReference type="SAM" id="MobiDB-lite"/>
    </source>
</evidence>
<dbReference type="GO" id="GO:0009264">
    <property type="term" value="P:deoxyribonucleotide catabolic process"/>
    <property type="evidence" value="ECO:0007669"/>
    <property type="project" value="InterPro"/>
</dbReference>
<dbReference type="AlphaFoldDB" id="A0A0D2LYI6"/>
<feature type="region of interest" description="Disordered" evidence="2">
    <location>
        <begin position="1"/>
        <end position="54"/>
    </location>
</feature>
<evidence type="ECO:0000313" key="3">
    <source>
        <dbReference type="EMBL" id="KIY96464.1"/>
    </source>
</evidence>
<name>A0A0D2LYI6_9CHLO</name>
<dbReference type="GeneID" id="25728767"/>
<protein>
    <submittedName>
        <fullName evidence="3">Uncharacterized protein</fullName>
    </submittedName>
</protein>
<organism evidence="3 4">
    <name type="scientific">Monoraphidium neglectum</name>
    <dbReference type="NCBI Taxonomy" id="145388"/>
    <lineage>
        <taxon>Eukaryota</taxon>
        <taxon>Viridiplantae</taxon>
        <taxon>Chlorophyta</taxon>
        <taxon>core chlorophytes</taxon>
        <taxon>Chlorophyceae</taxon>
        <taxon>CS clade</taxon>
        <taxon>Sphaeropleales</taxon>
        <taxon>Selenastraceae</taxon>
        <taxon>Monoraphidium</taxon>
    </lineage>
</organism>
<accession>A0A0D2LYI6</accession>
<feature type="compositionally biased region" description="Low complexity" evidence="2">
    <location>
        <begin position="1"/>
        <end position="17"/>
    </location>
</feature>
<evidence type="ECO:0000256" key="1">
    <source>
        <dbReference type="PIRSR" id="PIRSR610708-1"/>
    </source>
</evidence>
<dbReference type="GO" id="GO:0008253">
    <property type="term" value="F:5'-nucleotidase activity"/>
    <property type="evidence" value="ECO:0007669"/>
    <property type="project" value="InterPro"/>
</dbReference>
<dbReference type="OrthoDB" id="10248475at2759"/>
<evidence type="ECO:0000313" key="4">
    <source>
        <dbReference type="Proteomes" id="UP000054498"/>
    </source>
</evidence>
<reference evidence="3 4" key="1">
    <citation type="journal article" date="2013" name="BMC Genomics">
        <title>Reconstruction of the lipid metabolism for the microalga Monoraphidium neglectum from its genome sequence reveals characteristics suitable for biofuel production.</title>
        <authorList>
            <person name="Bogen C."/>
            <person name="Al-Dilaimi A."/>
            <person name="Albersmeier A."/>
            <person name="Wichmann J."/>
            <person name="Grundmann M."/>
            <person name="Rupp O."/>
            <person name="Lauersen K.J."/>
            <person name="Blifernez-Klassen O."/>
            <person name="Kalinowski J."/>
            <person name="Goesmann A."/>
            <person name="Mussgnug J.H."/>
            <person name="Kruse O."/>
        </authorList>
    </citation>
    <scope>NUCLEOTIDE SEQUENCE [LARGE SCALE GENOMIC DNA]</scope>
    <source>
        <strain evidence="3 4">SAG 48.87</strain>
    </source>
</reference>
<feature type="active site" description="Proton donor" evidence="1">
    <location>
        <position position="108"/>
    </location>
</feature>
<dbReference type="InterPro" id="IPR036412">
    <property type="entry name" value="HAD-like_sf"/>
</dbReference>
<dbReference type="SUPFAM" id="SSF56784">
    <property type="entry name" value="HAD-like"/>
    <property type="match status" value="1"/>
</dbReference>